<dbReference type="InterPro" id="IPR045247">
    <property type="entry name" value="Oye-like"/>
</dbReference>
<dbReference type="SUPFAM" id="SSF51395">
    <property type="entry name" value="FMN-linked oxidoreductases"/>
    <property type="match status" value="1"/>
</dbReference>
<organism evidence="2 3">
    <name type="scientific">Steroidobacter gossypii</name>
    <dbReference type="NCBI Taxonomy" id="2805490"/>
    <lineage>
        <taxon>Bacteria</taxon>
        <taxon>Pseudomonadati</taxon>
        <taxon>Pseudomonadota</taxon>
        <taxon>Gammaproteobacteria</taxon>
        <taxon>Steroidobacterales</taxon>
        <taxon>Steroidobacteraceae</taxon>
        <taxon>Steroidobacter</taxon>
    </lineage>
</organism>
<dbReference type="RefSeq" id="WP_203167873.1">
    <property type="nucleotide sequence ID" value="NZ_JAEVLS010000002.1"/>
</dbReference>
<dbReference type="CDD" id="cd02933">
    <property type="entry name" value="OYE_like_FMN"/>
    <property type="match status" value="1"/>
</dbReference>
<dbReference type="InterPro" id="IPR013785">
    <property type="entry name" value="Aldolase_TIM"/>
</dbReference>
<evidence type="ECO:0000259" key="1">
    <source>
        <dbReference type="Pfam" id="PF00724"/>
    </source>
</evidence>
<protein>
    <submittedName>
        <fullName evidence="2">Alkene reductase</fullName>
    </submittedName>
</protein>
<name>A0ABS1WVA0_9GAMM</name>
<accession>A0ABS1WVA0</accession>
<reference evidence="2 3" key="1">
    <citation type="journal article" date="2021" name="Int. J. Syst. Evol. Microbiol.">
        <title>Steroidobacter gossypii sp. nov., isolated from soil of cotton cropping field.</title>
        <authorList>
            <person name="Huang R."/>
            <person name="Yang S."/>
            <person name="Zhen C."/>
            <person name="Liu W."/>
        </authorList>
    </citation>
    <scope>NUCLEOTIDE SEQUENCE [LARGE SCALE GENOMIC DNA]</scope>
    <source>
        <strain evidence="2 3">S1-65</strain>
    </source>
</reference>
<evidence type="ECO:0000313" key="3">
    <source>
        <dbReference type="Proteomes" id="UP000661077"/>
    </source>
</evidence>
<proteinExistence type="predicted"/>
<dbReference type="Proteomes" id="UP000661077">
    <property type="component" value="Unassembled WGS sequence"/>
</dbReference>
<dbReference type="Gene3D" id="3.20.20.70">
    <property type="entry name" value="Aldolase class I"/>
    <property type="match status" value="1"/>
</dbReference>
<keyword evidence="3" id="KW-1185">Reference proteome</keyword>
<dbReference type="EMBL" id="JAEVLS010000002">
    <property type="protein sequence ID" value="MBM0104900.1"/>
    <property type="molecule type" value="Genomic_DNA"/>
</dbReference>
<feature type="domain" description="NADH:flavin oxidoreductase/NADH oxidase N-terminal" evidence="1">
    <location>
        <begin position="9"/>
        <end position="343"/>
    </location>
</feature>
<dbReference type="InterPro" id="IPR001155">
    <property type="entry name" value="OxRdtase_FMN_N"/>
</dbReference>
<evidence type="ECO:0000313" key="2">
    <source>
        <dbReference type="EMBL" id="MBM0104900.1"/>
    </source>
</evidence>
<gene>
    <name evidence="2" type="ORF">JM946_09075</name>
</gene>
<dbReference type="Pfam" id="PF00724">
    <property type="entry name" value="Oxidored_FMN"/>
    <property type="match status" value="1"/>
</dbReference>
<sequence length="366" mass="39683">MSNDQQIIDLFSPATIGSVNVANRFVMAPMTRSRAGEDGIPKDMHVTYYAQRASAGLIITEGVNISAQGRGYAGTPGIWNDQQVEGWEKVTRAVHAAGGKIFLQLWHVGRLSHVDLQPGGAAPVAPSAIRAGGTVFTSAGSVEPSMPRALETEEMPGIVHQYVHAAKCAKRAAFDGVEIHAANGYLLDQFIRDSTNHRDDAYGGSPEKRARLILEVVDAVVKVWGAGHVGIRLSPITRQLGDTPLDSDVMGTYGYLIQQLNRFGLAYLHFVEGALGAERDWPEGVDLDLLRTRFEGSFIGNNGYDLALAEQRLRNRQIDFVALGRPFISNPDLVKRLRAGIPLTPPDPATFYGSTEKGLTDWPAVA</sequence>
<comment type="caution">
    <text evidence="2">The sequence shown here is derived from an EMBL/GenBank/DDBJ whole genome shotgun (WGS) entry which is preliminary data.</text>
</comment>
<dbReference type="PANTHER" id="PTHR22893">
    <property type="entry name" value="NADH OXIDOREDUCTASE-RELATED"/>
    <property type="match status" value="1"/>
</dbReference>
<dbReference type="PANTHER" id="PTHR22893:SF91">
    <property type="entry name" value="NADPH DEHYDROGENASE 2-RELATED"/>
    <property type="match status" value="1"/>
</dbReference>